<keyword evidence="2" id="KW-1185">Reference proteome</keyword>
<proteinExistence type="predicted"/>
<dbReference type="EMBL" id="DUZY01000003">
    <property type="protein sequence ID" value="DAD31539.1"/>
    <property type="molecule type" value="Genomic_DNA"/>
</dbReference>
<gene>
    <name evidence="1" type="ORF">HUJ06_010390</name>
</gene>
<evidence type="ECO:0000313" key="2">
    <source>
        <dbReference type="Proteomes" id="UP000607653"/>
    </source>
</evidence>
<evidence type="ECO:0000313" key="1">
    <source>
        <dbReference type="EMBL" id="DAD31539.1"/>
    </source>
</evidence>
<organism evidence="1 2">
    <name type="scientific">Nelumbo nucifera</name>
    <name type="common">Sacred lotus</name>
    <dbReference type="NCBI Taxonomy" id="4432"/>
    <lineage>
        <taxon>Eukaryota</taxon>
        <taxon>Viridiplantae</taxon>
        <taxon>Streptophyta</taxon>
        <taxon>Embryophyta</taxon>
        <taxon>Tracheophyta</taxon>
        <taxon>Spermatophyta</taxon>
        <taxon>Magnoliopsida</taxon>
        <taxon>Proteales</taxon>
        <taxon>Nelumbonaceae</taxon>
        <taxon>Nelumbo</taxon>
    </lineage>
</organism>
<dbReference type="AlphaFoldDB" id="A0A822YJQ2"/>
<name>A0A822YJQ2_NELNU</name>
<protein>
    <submittedName>
        <fullName evidence="1">Uncharacterized protein</fullName>
    </submittedName>
</protein>
<reference evidence="1 2" key="1">
    <citation type="journal article" date="2020" name="Mol. Biol. Evol.">
        <title>Distinct Expression and Methylation Patterns for Genes with Different Fates following a Single Whole-Genome Duplication in Flowering Plants.</title>
        <authorList>
            <person name="Shi T."/>
            <person name="Rahmani R.S."/>
            <person name="Gugger P.F."/>
            <person name="Wang M."/>
            <person name="Li H."/>
            <person name="Zhang Y."/>
            <person name="Li Z."/>
            <person name="Wang Q."/>
            <person name="Van de Peer Y."/>
            <person name="Marchal K."/>
            <person name="Chen J."/>
        </authorList>
    </citation>
    <scope>NUCLEOTIDE SEQUENCE [LARGE SCALE GENOMIC DNA]</scope>
    <source>
        <tissue evidence="1">Leaf</tissue>
    </source>
</reference>
<dbReference type="Proteomes" id="UP000607653">
    <property type="component" value="Unassembled WGS sequence"/>
</dbReference>
<comment type="caution">
    <text evidence="1">The sequence shown here is derived from an EMBL/GenBank/DDBJ whole genome shotgun (WGS) entry which is preliminary data.</text>
</comment>
<accession>A0A822YJQ2</accession>
<sequence length="34" mass="4048">MNTSSHFREKLGSEMIKKKILSVLKVWPCSRIYH</sequence>